<sequence>MDALDALLVEPSAWALVSAAVLMGLGEGLKPGPLNTLVISETLQHDWKAGMKVSLSPLITDAPIITLSALMWSQATSLSGVEAILYFAGAAFLMWLGIDGLRSTAPDFSEIEKTNSEHSLRRGIITNLLNPNPWMFWTLAGAPFMVAAWNQSAWMPFAYVIPFLGVLIGVKILIAFTFDRSKQWMSDGGLLWAIRLSSLTLIILAGLFALQGYSSMT</sequence>
<dbReference type="AlphaFoldDB" id="Q2QAQ6"/>
<dbReference type="PANTHER" id="PTHR30086">
    <property type="entry name" value="ARGININE EXPORTER PROTEIN ARGO"/>
    <property type="match status" value="1"/>
</dbReference>
<keyword evidence="4 6" id="KW-1133">Transmembrane helix</keyword>
<dbReference type="PANTHER" id="PTHR30086:SF20">
    <property type="entry name" value="ARGININE EXPORTER PROTEIN ARGO-RELATED"/>
    <property type="match status" value="1"/>
</dbReference>
<keyword evidence="2" id="KW-1003">Cell membrane</keyword>
<accession>Q2QAQ6</accession>
<name>Q2QAQ6_9ARCH</name>
<keyword evidence="5 6" id="KW-0472">Membrane</keyword>
<evidence type="ECO:0000256" key="1">
    <source>
        <dbReference type="ARBA" id="ARBA00004651"/>
    </source>
</evidence>
<dbReference type="GO" id="GO:0015171">
    <property type="term" value="F:amino acid transmembrane transporter activity"/>
    <property type="evidence" value="ECO:0007669"/>
    <property type="project" value="TreeGrafter"/>
</dbReference>
<protein>
    <submittedName>
        <fullName evidence="7">Threonine efflux protein-like protein</fullName>
    </submittedName>
</protein>
<evidence type="ECO:0000256" key="4">
    <source>
        <dbReference type="ARBA" id="ARBA00022989"/>
    </source>
</evidence>
<evidence type="ECO:0000256" key="6">
    <source>
        <dbReference type="SAM" id="Phobius"/>
    </source>
</evidence>
<dbReference type="InterPro" id="IPR001123">
    <property type="entry name" value="LeuE-type"/>
</dbReference>
<feature type="transmembrane region" description="Helical" evidence="6">
    <location>
        <begin position="190"/>
        <end position="210"/>
    </location>
</feature>
<evidence type="ECO:0000256" key="3">
    <source>
        <dbReference type="ARBA" id="ARBA00022692"/>
    </source>
</evidence>
<dbReference type="GO" id="GO:0005886">
    <property type="term" value="C:plasma membrane"/>
    <property type="evidence" value="ECO:0007669"/>
    <property type="project" value="UniProtKB-SubCell"/>
</dbReference>
<dbReference type="Pfam" id="PF01810">
    <property type="entry name" value="LysE"/>
    <property type="match status" value="1"/>
</dbReference>
<dbReference type="EMBL" id="DQ156348">
    <property type="protein sequence ID" value="ABA61390.1"/>
    <property type="molecule type" value="Genomic_DNA"/>
</dbReference>
<evidence type="ECO:0000313" key="7">
    <source>
        <dbReference type="EMBL" id="ABA61390.1"/>
    </source>
</evidence>
<evidence type="ECO:0000256" key="5">
    <source>
        <dbReference type="ARBA" id="ARBA00023136"/>
    </source>
</evidence>
<keyword evidence="3 6" id="KW-0812">Transmembrane</keyword>
<evidence type="ECO:0000256" key="2">
    <source>
        <dbReference type="ARBA" id="ARBA00022475"/>
    </source>
</evidence>
<feature type="transmembrane region" description="Helical" evidence="6">
    <location>
        <begin position="78"/>
        <end position="98"/>
    </location>
</feature>
<reference evidence="7" key="1">
    <citation type="journal article" date="2006" name="Nature">
        <title>Proteorhodopsin lateral gene transfer between marine planktonic Bacteria and Archaea.</title>
        <authorList>
            <person name="Frigaard N.U."/>
            <person name="Martinez A."/>
            <person name="Mincer T.J."/>
            <person name="DeLong E.F."/>
        </authorList>
    </citation>
    <scope>NUCLEOTIDE SEQUENCE</scope>
</reference>
<organism evidence="7">
    <name type="scientific">uncultured marine group II euryarchaeote HF70_59C08</name>
    <dbReference type="NCBI Taxonomy" id="347540"/>
    <lineage>
        <taxon>Archaea</taxon>
        <taxon>Methanobacteriati</taxon>
        <taxon>Thermoplasmatota</taxon>
        <taxon>Candidatus Poseidoniia</taxon>
        <taxon>Candidatus Poseidoniales</taxon>
        <taxon>environmental samples</taxon>
    </lineage>
</organism>
<feature type="transmembrane region" description="Helical" evidence="6">
    <location>
        <begin position="157"/>
        <end position="178"/>
    </location>
</feature>
<proteinExistence type="predicted"/>
<comment type="subcellular location">
    <subcellularLocation>
        <location evidence="1">Cell membrane</location>
        <topology evidence="1">Multi-pass membrane protein</topology>
    </subcellularLocation>
</comment>